<dbReference type="SUPFAM" id="SSF55729">
    <property type="entry name" value="Acyl-CoA N-acyltransferases (Nat)"/>
    <property type="match status" value="1"/>
</dbReference>
<name>A0A4Z1A2D6_9LEPT</name>
<protein>
    <submittedName>
        <fullName evidence="2">GNAT family N-acetyltransferase</fullName>
    </submittedName>
</protein>
<keyword evidence="2" id="KW-0808">Transferase</keyword>
<evidence type="ECO:0000313" key="3">
    <source>
        <dbReference type="Proteomes" id="UP000297567"/>
    </source>
</evidence>
<reference evidence="2" key="1">
    <citation type="journal article" date="2019" name="PLoS Negl. Trop. Dis.">
        <title>Revisiting the worldwide diversity of Leptospira species in the environment.</title>
        <authorList>
            <person name="Vincent A.T."/>
            <person name="Schiettekatte O."/>
            <person name="Bourhy P."/>
            <person name="Veyrier F.J."/>
            <person name="Picardeau M."/>
        </authorList>
    </citation>
    <scope>NUCLEOTIDE SEQUENCE [LARGE SCALE GENOMIC DNA]</scope>
    <source>
        <strain evidence="2">201702451</strain>
    </source>
</reference>
<dbReference type="InterPro" id="IPR016181">
    <property type="entry name" value="Acyl_CoA_acyltransferase"/>
</dbReference>
<dbReference type="EMBL" id="RQGH01000010">
    <property type="protein sequence ID" value="TGL72853.1"/>
    <property type="molecule type" value="Genomic_DNA"/>
</dbReference>
<organism evidence="2 3">
    <name type="scientific">Leptospira jelokensis</name>
    <dbReference type="NCBI Taxonomy" id="2484931"/>
    <lineage>
        <taxon>Bacteria</taxon>
        <taxon>Pseudomonadati</taxon>
        <taxon>Spirochaetota</taxon>
        <taxon>Spirochaetia</taxon>
        <taxon>Leptospirales</taxon>
        <taxon>Leptospiraceae</taxon>
        <taxon>Leptospira</taxon>
    </lineage>
</organism>
<sequence>MVEIEYKILSPDDEDLMAIIAEWYMDEWKIPYDKTIAKLKAVTNDHSQFQLVLFQNSFPVATGGVYHQVGLLDQEPKFKIHKHWLALVYSLPQFRRNGLGGKLCGYLEGTAKERGILELHLFSDTAVALYERLGWSKVEVVGFGSRNVTVMKKDLLST</sequence>
<dbReference type="RefSeq" id="WP_135641001.1">
    <property type="nucleotide sequence ID" value="NZ_RQGH01000010.1"/>
</dbReference>
<dbReference type="InterPro" id="IPR000182">
    <property type="entry name" value="GNAT_dom"/>
</dbReference>
<proteinExistence type="predicted"/>
<evidence type="ECO:0000313" key="2">
    <source>
        <dbReference type="EMBL" id="TGL72853.1"/>
    </source>
</evidence>
<dbReference type="GO" id="GO:0016747">
    <property type="term" value="F:acyltransferase activity, transferring groups other than amino-acyl groups"/>
    <property type="evidence" value="ECO:0007669"/>
    <property type="project" value="InterPro"/>
</dbReference>
<gene>
    <name evidence="2" type="ORF">EHQ62_04310</name>
</gene>
<dbReference type="AlphaFoldDB" id="A0A4Z1A2D6"/>
<evidence type="ECO:0000259" key="1">
    <source>
        <dbReference type="PROSITE" id="PS51186"/>
    </source>
</evidence>
<keyword evidence="3" id="KW-1185">Reference proteome</keyword>
<dbReference type="PROSITE" id="PS51186">
    <property type="entry name" value="GNAT"/>
    <property type="match status" value="1"/>
</dbReference>
<dbReference type="Pfam" id="PF00583">
    <property type="entry name" value="Acetyltransf_1"/>
    <property type="match status" value="1"/>
</dbReference>
<accession>A0A4Z1A2D6</accession>
<dbReference type="Gene3D" id="3.40.630.30">
    <property type="match status" value="1"/>
</dbReference>
<dbReference type="Proteomes" id="UP000297567">
    <property type="component" value="Unassembled WGS sequence"/>
</dbReference>
<feature type="domain" description="N-acetyltransferase" evidence="1">
    <location>
        <begin position="4"/>
        <end position="156"/>
    </location>
</feature>
<dbReference type="CDD" id="cd04301">
    <property type="entry name" value="NAT_SF"/>
    <property type="match status" value="1"/>
</dbReference>
<comment type="caution">
    <text evidence="2">The sequence shown here is derived from an EMBL/GenBank/DDBJ whole genome shotgun (WGS) entry which is preliminary data.</text>
</comment>